<dbReference type="Pfam" id="PF00189">
    <property type="entry name" value="Ribosomal_S3_C"/>
    <property type="match status" value="1"/>
</dbReference>
<sequence>MGQKTHPYGFRLGITKNWKSRWITSTKFKEYITEDDTLRRYIEKRFVRAAISEIEIERTEARLTISIHSARPGIIIGRRGIEVERLKNELTLLTKGKDVYINIEEVKVPETDARIVAQNIARQIEERVSHRRAMKRAVQQAVRMGALGIKVMCKGRLGGAEIARTEWYRRGRVPLQTLRANIDYSYIPSKTVSGVVGVKVWIYKGNVEI</sequence>
<evidence type="ECO:0000256" key="4">
    <source>
        <dbReference type="ARBA" id="ARBA00022980"/>
    </source>
</evidence>
<protein>
    <recommendedName>
        <fullName evidence="7 8">Small ribosomal subunit protein uS3</fullName>
    </recommendedName>
</protein>
<name>A0A235BVP8_UNCW3</name>
<dbReference type="InterPro" id="IPR001351">
    <property type="entry name" value="Ribosomal_uS3_C"/>
</dbReference>
<dbReference type="InterPro" id="IPR004044">
    <property type="entry name" value="KH_dom_type_2"/>
</dbReference>
<organism evidence="11 12">
    <name type="scientific">candidate division WOR-3 bacterium JGI_Cruoil_03_44_89</name>
    <dbReference type="NCBI Taxonomy" id="1973748"/>
    <lineage>
        <taxon>Bacteria</taxon>
        <taxon>Bacteria division WOR-3</taxon>
    </lineage>
</organism>
<dbReference type="Gene3D" id="3.30.1140.32">
    <property type="entry name" value="Ribosomal protein S3, C-terminal domain"/>
    <property type="match status" value="1"/>
</dbReference>
<evidence type="ECO:0000259" key="10">
    <source>
        <dbReference type="PROSITE" id="PS50823"/>
    </source>
</evidence>
<dbReference type="PROSITE" id="PS50823">
    <property type="entry name" value="KH_TYPE_2"/>
    <property type="match status" value="1"/>
</dbReference>
<dbReference type="InterPro" id="IPR018280">
    <property type="entry name" value="Ribosomal_uS3_CS"/>
</dbReference>
<evidence type="ECO:0000313" key="11">
    <source>
        <dbReference type="EMBL" id="OYD16159.1"/>
    </source>
</evidence>
<dbReference type="GO" id="GO:0019843">
    <property type="term" value="F:rRNA binding"/>
    <property type="evidence" value="ECO:0007669"/>
    <property type="project" value="UniProtKB-UniRule"/>
</dbReference>
<dbReference type="PANTHER" id="PTHR11760:SF19">
    <property type="entry name" value="SMALL RIBOSOMAL SUBUNIT PROTEIN US3C"/>
    <property type="match status" value="1"/>
</dbReference>
<dbReference type="AlphaFoldDB" id="A0A235BVP8"/>
<evidence type="ECO:0000256" key="3">
    <source>
        <dbReference type="ARBA" id="ARBA00022884"/>
    </source>
</evidence>
<dbReference type="SUPFAM" id="SSF54814">
    <property type="entry name" value="Prokaryotic type KH domain (KH-domain type II)"/>
    <property type="match status" value="1"/>
</dbReference>
<evidence type="ECO:0000313" key="12">
    <source>
        <dbReference type="Proteomes" id="UP000215215"/>
    </source>
</evidence>
<gene>
    <name evidence="8" type="primary">rpsC</name>
    <name evidence="11" type="ORF">CH333_04215</name>
</gene>
<dbReference type="NCBIfam" id="TIGR01009">
    <property type="entry name" value="rpsC_bact"/>
    <property type="match status" value="1"/>
</dbReference>
<dbReference type="InterPro" id="IPR036419">
    <property type="entry name" value="Ribosomal_S3_C_sf"/>
</dbReference>
<evidence type="ECO:0000256" key="6">
    <source>
        <dbReference type="ARBA" id="ARBA00024998"/>
    </source>
</evidence>
<evidence type="ECO:0000256" key="5">
    <source>
        <dbReference type="ARBA" id="ARBA00023274"/>
    </source>
</evidence>
<dbReference type="InterPro" id="IPR009019">
    <property type="entry name" value="KH_sf_prok-type"/>
</dbReference>
<dbReference type="GO" id="GO:0006412">
    <property type="term" value="P:translation"/>
    <property type="evidence" value="ECO:0007669"/>
    <property type="project" value="UniProtKB-UniRule"/>
</dbReference>
<dbReference type="Pfam" id="PF07650">
    <property type="entry name" value="KH_2"/>
    <property type="match status" value="1"/>
</dbReference>
<dbReference type="HAMAP" id="MF_01309_B">
    <property type="entry name" value="Ribosomal_uS3_B"/>
    <property type="match status" value="1"/>
</dbReference>
<dbReference type="EMBL" id="NOZQ01000084">
    <property type="protein sequence ID" value="OYD16159.1"/>
    <property type="molecule type" value="Genomic_DNA"/>
</dbReference>
<accession>A0A235BVP8</accession>
<comment type="function">
    <text evidence="6 8">Binds the lower part of the 30S subunit head. Binds mRNA in the 70S ribosome, positioning it for translation.</text>
</comment>
<dbReference type="FunFam" id="3.30.300.20:FF:000001">
    <property type="entry name" value="30S ribosomal protein S3"/>
    <property type="match status" value="1"/>
</dbReference>
<feature type="domain" description="KH type-2" evidence="10">
    <location>
        <begin position="38"/>
        <end position="107"/>
    </location>
</feature>
<dbReference type="PANTHER" id="PTHR11760">
    <property type="entry name" value="30S/40S RIBOSOMAL PROTEIN S3"/>
    <property type="match status" value="1"/>
</dbReference>
<reference evidence="11 12" key="1">
    <citation type="submission" date="2017-07" db="EMBL/GenBank/DDBJ databases">
        <title>Recovery of genomes from metagenomes via a dereplication, aggregation, and scoring strategy.</title>
        <authorList>
            <person name="Sieber C.M."/>
            <person name="Probst A.J."/>
            <person name="Sharrar A."/>
            <person name="Thomas B.C."/>
            <person name="Hess M."/>
            <person name="Tringe S.G."/>
            <person name="Banfield J.F."/>
        </authorList>
    </citation>
    <scope>NUCLEOTIDE SEQUENCE [LARGE SCALE GENOMIC DNA]</scope>
    <source>
        <strain evidence="11">JGI_Cruoil_03_44_89</strain>
    </source>
</reference>
<keyword evidence="2 8" id="KW-0699">rRNA-binding</keyword>
<dbReference type="SUPFAM" id="SSF54821">
    <property type="entry name" value="Ribosomal protein S3 C-terminal domain"/>
    <property type="match status" value="1"/>
</dbReference>
<dbReference type="InterPro" id="IPR004087">
    <property type="entry name" value="KH_dom"/>
</dbReference>
<dbReference type="GO" id="GO:0003729">
    <property type="term" value="F:mRNA binding"/>
    <property type="evidence" value="ECO:0007669"/>
    <property type="project" value="UniProtKB-UniRule"/>
</dbReference>
<dbReference type="InterPro" id="IPR057258">
    <property type="entry name" value="Ribosomal_uS3"/>
</dbReference>
<evidence type="ECO:0000256" key="1">
    <source>
        <dbReference type="ARBA" id="ARBA00010761"/>
    </source>
</evidence>
<dbReference type="GO" id="GO:0022627">
    <property type="term" value="C:cytosolic small ribosomal subunit"/>
    <property type="evidence" value="ECO:0007669"/>
    <property type="project" value="TreeGrafter"/>
</dbReference>
<dbReference type="InterPro" id="IPR015946">
    <property type="entry name" value="KH_dom-like_a/b"/>
</dbReference>
<keyword evidence="4 8" id="KW-0689">Ribosomal protein</keyword>
<dbReference type="PROSITE" id="PS00548">
    <property type="entry name" value="RIBOSOMAL_S3"/>
    <property type="match status" value="1"/>
</dbReference>
<dbReference type="SMART" id="SM00322">
    <property type="entry name" value="KH"/>
    <property type="match status" value="1"/>
</dbReference>
<dbReference type="GO" id="GO:0003735">
    <property type="term" value="F:structural constituent of ribosome"/>
    <property type="evidence" value="ECO:0007669"/>
    <property type="project" value="InterPro"/>
</dbReference>
<dbReference type="InterPro" id="IPR005704">
    <property type="entry name" value="Ribosomal_uS3_bac-typ"/>
</dbReference>
<evidence type="ECO:0000256" key="7">
    <source>
        <dbReference type="ARBA" id="ARBA00035257"/>
    </source>
</evidence>
<comment type="caution">
    <text evidence="11">The sequence shown here is derived from an EMBL/GenBank/DDBJ whole genome shotgun (WGS) entry which is preliminary data.</text>
</comment>
<dbReference type="Proteomes" id="UP000215215">
    <property type="component" value="Unassembled WGS sequence"/>
</dbReference>
<evidence type="ECO:0000256" key="8">
    <source>
        <dbReference type="HAMAP-Rule" id="MF_01309"/>
    </source>
</evidence>
<evidence type="ECO:0000256" key="9">
    <source>
        <dbReference type="RuleBase" id="RU003624"/>
    </source>
</evidence>
<dbReference type="CDD" id="cd02412">
    <property type="entry name" value="KH-II_30S_S3"/>
    <property type="match status" value="1"/>
</dbReference>
<evidence type="ECO:0000256" key="2">
    <source>
        <dbReference type="ARBA" id="ARBA00022730"/>
    </source>
</evidence>
<comment type="similarity">
    <text evidence="1 8 9">Belongs to the universal ribosomal protein uS3 family.</text>
</comment>
<proteinExistence type="inferred from homology"/>
<comment type="subunit">
    <text evidence="8">Part of the 30S ribosomal subunit. Forms a tight complex with proteins S10 and S14.</text>
</comment>
<dbReference type="Gene3D" id="3.30.300.20">
    <property type="match status" value="1"/>
</dbReference>
<keyword evidence="3 8" id="KW-0694">RNA-binding</keyword>
<keyword evidence="5 8" id="KW-0687">Ribonucleoprotein</keyword>